<dbReference type="AlphaFoldDB" id="A0AA88R4C7"/>
<dbReference type="InterPro" id="IPR004330">
    <property type="entry name" value="FAR1_DNA_bnd_dom"/>
</dbReference>
<dbReference type="EMBL" id="JAVXUO010002757">
    <property type="protein sequence ID" value="KAK2970060.1"/>
    <property type="molecule type" value="Genomic_DNA"/>
</dbReference>
<sequence length="523" mass="60226">MASSSSQGRCANRIYRRWLAETFDGHEAAEEELSDSLNGNDSIVQPSVPTLPLSLEPLEPYVGMEFESAEDARDFYEMYGRRVGFTIRNNRTRRSLKDNSIIGREFVCSKEGFCPEKPRRRENRRPTSQRATREGCSAMVRIAAKGGGKWVIYGFAKEHSHELNPSKIPQQRSHRIAFCEDEKDLKIRELSTELHRERKRSAIYQEQLQLILKYVEEHTQQLSLKVEIVFENVRELESEEQDDADINKRLMRDFYFRRIMAGPSCGHDFIDIQQPSDDENFENFVELEDVEDGLSLSCQRRIVNNELIFIEPSLNGISVEKLEPFTGMTFTSLDDARDFYYEYAKLTGFTIRTNRIRHSLKNTAIIGRDFVCSREGFRSAKHTLRKDRVLPPKPVTREGCKAMIRLAARDGGKWLVTKFVGEHNHKLMTNCGSSGELPIINILSEVTDNTSDGDDGYGGSVMEEKDKKIQDLFGELQQERERSAAFQRQLHAIIKDIEEHSEFMSVRVEDIVKNMKGIRLDDA</sequence>
<evidence type="ECO:0000259" key="1">
    <source>
        <dbReference type="Pfam" id="PF03101"/>
    </source>
</evidence>
<feature type="domain" description="FAR1" evidence="1">
    <location>
        <begin position="338"/>
        <end position="428"/>
    </location>
</feature>
<protein>
    <recommendedName>
        <fullName evidence="1">FAR1 domain-containing protein</fullName>
    </recommendedName>
</protein>
<dbReference type="PANTHER" id="PTHR46328">
    <property type="entry name" value="FAR-RED IMPAIRED RESPONSIVE (FAR1) FAMILY PROTEIN-RELATED"/>
    <property type="match status" value="1"/>
</dbReference>
<reference evidence="2" key="1">
    <citation type="submission" date="2022-12" db="EMBL/GenBank/DDBJ databases">
        <title>Draft genome assemblies for two species of Escallonia (Escalloniales).</title>
        <authorList>
            <person name="Chanderbali A."/>
            <person name="Dervinis C."/>
            <person name="Anghel I."/>
            <person name="Soltis D."/>
            <person name="Soltis P."/>
            <person name="Zapata F."/>
        </authorList>
    </citation>
    <scope>NUCLEOTIDE SEQUENCE</scope>
    <source>
        <strain evidence="2">UCBG92.1500</strain>
        <tissue evidence="2">Leaf</tissue>
    </source>
</reference>
<comment type="caution">
    <text evidence="2">The sequence shown here is derived from an EMBL/GenBank/DDBJ whole genome shotgun (WGS) entry which is preliminary data.</text>
</comment>
<proteinExistence type="predicted"/>
<name>A0AA88R4C7_9ASTE</name>
<dbReference type="PANTHER" id="PTHR46328:SF27">
    <property type="entry name" value="OS12G0287500 PROTEIN"/>
    <property type="match status" value="1"/>
</dbReference>
<gene>
    <name evidence="2" type="ORF">RJ640_006533</name>
</gene>
<evidence type="ECO:0000313" key="3">
    <source>
        <dbReference type="Proteomes" id="UP001187471"/>
    </source>
</evidence>
<accession>A0AA88R4C7</accession>
<keyword evidence="3" id="KW-1185">Reference proteome</keyword>
<dbReference type="Proteomes" id="UP001187471">
    <property type="component" value="Unassembled WGS sequence"/>
</dbReference>
<dbReference type="Pfam" id="PF03101">
    <property type="entry name" value="FAR1"/>
    <property type="match status" value="2"/>
</dbReference>
<organism evidence="2 3">
    <name type="scientific">Escallonia rubra</name>
    <dbReference type="NCBI Taxonomy" id="112253"/>
    <lineage>
        <taxon>Eukaryota</taxon>
        <taxon>Viridiplantae</taxon>
        <taxon>Streptophyta</taxon>
        <taxon>Embryophyta</taxon>
        <taxon>Tracheophyta</taxon>
        <taxon>Spermatophyta</taxon>
        <taxon>Magnoliopsida</taxon>
        <taxon>eudicotyledons</taxon>
        <taxon>Gunneridae</taxon>
        <taxon>Pentapetalae</taxon>
        <taxon>asterids</taxon>
        <taxon>campanulids</taxon>
        <taxon>Escalloniales</taxon>
        <taxon>Escalloniaceae</taxon>
        <taxon>Escallonia</taxon>
    </lineage>
</organism>
<feature type="domain" description="FAR1" evidence="1">
    <location>
        <begin position="74"/>
        <end position="165"/>
    </location>
</feature>
<evidence type="ECO:0000313" key="2">
    <source>
        <dbReference type="EMBL" id="KAK2970060.1"/>
    </source>
</evidence>